<evidence type="ECO:0000256" key="1">
    <source>
        <dbReference type="SAM" id="Phobius"/>
    </source>
</evidence>
<dbReference type="AlphaFoldDB" id="A0A6G1JEC1"/>
<dbReference type="EMBL" id="MU005573">
    <property type="protein sequence ID" value="KAF2688788.1"/>
    <property type="molecule type" value="Genomic_DNA"/>
</dbReference>
<feature type="non-terminal residue" evidence="2">
    <location>
        <position position="1"/>
    </location>
</feature>
<dbReference type="InterPro" id="IPR010640">
    <property type="entry name" value="Low_temperature_requirement_A"/>
</dbReference>
<feature type="transmembrane region" description="Helical" evidence="1">
    <location>
        <begin position="53"/>
        <end position="77"/>
    </location>
</feature>
<evidence type="ECO:0000313" key="3">
    <source>
        <dbReference type="Proteomes" id="UP000799291"/>
    </source>
</evidence>
<keyword evidence="1" id="KW-0472">Membrane</keyword>
<keyword evidence="3" id="KW-1185">Reference proteome</keyword>
<organism evidence="2 3">
    <name type="scientific">Lentithecium fluviatile CBS 122367</name>
    <dbReference type="NCBI Taxonomy" id="1168545"/>
    <lineage>
        <taxon>Eukaryota</taxon>
        <taxon>Fungi</taxon>
        <taxon>Dikarya</taxon>
        <taxon>Ascomycota</taxon>
        <taxon>Pezizomycotina</taxon>
        <taxon>Dothideomycetes</taxon>
        <taxon>Pleosporomycetidae</taxon>
        <taxon>Pleosporales</taxon>
        <taxon>Massarineae</taxon>
        <taxon>Lentitheciaceae</taxon>
        <taxon>Lentithecium</taxon>
    </lineage>
</organism>
<protein>
    <recommendedName>
        <fullName evidence="4">Low temperature requirement A</fullName>
    </recommendedName>
</protein>
<dbReference type="PANTHER" id="PTHR42101:SF1">
    <property type="entry name" value="LOW TEMPERATURE REQUIREMENT A"/>
    <property type="match status" value="1"/>
</dbReference>
<feature type="non-terminal residue" evidence="2">
    <location>
        <position position="535"/>
    </location>
</feature>
<sequence>PWFVSPIKAWNEELGSFSPRHEASILELFFDLFFVANLATFTQYHAITSMYNFWSYVAFFFVLWTTWFHVVCFDARFAADSVWERTCKALHFCVFAAFALVGYKFQPVAPDPEKSTPHWIYRLLCWVLFSSRLTLAVQYAVTTVILSRGKNKRLQLLKPLALQTAIFSAASMVFGGLYAGFPNKRSAIAGDIGAMYGMILVELFGTIGVSSVWRKLSFRATHVAERLGLLGLIIIGEGVIGTTKTTTRIMGRLGVYFEGCALIFAIILILMFMWTLYFDNLPRHRFGTIKQHFWMALHFPLHLAVLGVVEGAQHMALARYLYVCAEDFAAMTWRACVGSHLDGPRLAQNLTWNIEHFRLNESARGGEALHLVIEQIEFLGNLTGVCSPANTSNLNNGQYGVPIAFRDFLKRGISGMFQAFDLDIPQEGQMTYGFDVAAHSWIVVYAYFWSAIILLIVCLTCSSLLASTNRQHPLHLTSLRLIAVGTRTVMIVFSLIMLIVGLVSYEVMYKYLSSPWVLPTVVLQLFIVCLADRVS</sequence>
<feature type="transmembrane region" description="Helical" evidence="1">
    <location>
        <begin position="442"/>
        <end position="467"/>
    </location>
</feature>
<keyword evidence="1" id="KW-0812">Transmembrane</keyword>
<keyword evidence="1" id="KW-1133">Transmembrane helix</keyword>
<feature type="transmembrane region" description="Helical" evidence="1">
    <location>
        <begin position="126"/>
        <end position="147"/>
    </location>
</feature>
<feature type="transmembrane region" description="Helical" evidence="1">
    <location>
        <begin position="255"/>
        <end position="278"/>
    </location>
</feature>
<gene>
    <name evidence="2" type="ORF">K458DRAFT_243114</name>
</gene>
<accession>A0A6G1JEC1</accession>
<feature type="transmembrane region" description="Helical" evidence="1">
    <location>
        <begin position="193"/>
        <end position="213"/>
    </location>
</feature>
<name>A0A6G1JEC1_9PLEO</name>
<feature type="transmembrane region" description="Helical" evidence="1">
    <location>
        <begin position="479"/>
        <end position="505"/>
    </location>
</feature>
<feature type="transmembrane region" description="Helical" evidence="1">
    <location>
        <begin position="89"/>
        <end position="106"/>
    </location>
</feature>
<dbReference type="Proteomes" id="UP000799291">
    <property type="component" value="Unassembled WGS sequence"/>
</dbReference>
<proteinExistence type="predicted"/>
<reference evidence="2" key="1">
    <citation type="journal article" date="2020" name="Stud. Mycol.">
        <title>101 Dothideomycetes genomes: a test case for predicting lifestyles and emergence of pathogens.</title>
        <authorList>
            <person name="Haridas S."/>
            <person name="Albert R."/>
            <person name="Binder M."/>
            <person name="Bloem J."/>
            <person name="Labutti K."/>
            <person name="Salamov A."/>
            <person name="Andreopoulos B."/>
            <person name="Baker S."/>
            <person name="Barry K."/>
            <person name="Bills G."/>
            <person name="Bluhm B."/>
            <person name="Cannon C."/>
            <person name="Castanera R."/>
            <person name="Culley D."/>
            <person name="Daum C."/>
            <person name="Ezra D."/>
            <person name="Gonzalez J."/>
            <person name="Henrissat B."/>
            <person name="Kuo A."/>
            <person name="Liang C."/>
            <person name="Lipzen A."/>
            <person name="Lutzoni F."/>
            <person name="Magnuson J."/>
            <person name="Mondo S."/>
            <person name="Nolan M."/>
            <person name="Ohm R."/>
            <person name="Pangilinan J."/>
            <person name="Park H.-J."/>
            <person name="Ramirez L."/>
            <person name="Alfaro M."/>
            <person name="Sun H."/>
            <person name="Tritt A."/>
            <person name="Yoshinaga Y."/>
            <person name="Zwiers L.-H."/>
            <person name="Turgeon B."/>
            <person name="Goodwin S."/>
            <person name="Spatafora J."/>
            <person name="Crous P."/>
            <person name="Grigoriev I."/>
        </authorList>
    </citation>
    <scope>NUCLEOTIDE SEQUENCE</scope>
    <source>
        <strain evidence="2">CBS 122367</strain>
    </source>
</reference>
<dbReference type="Pfam" id="PF06772">
    <property type="entry name" value="LtrA"/>
    <property type="match status" value="1"/>
</dbReference>
<evidence type="ECO:0000313" key="2">
    <source>
        <dbReference type="EMBL" id="KAF2688788.1"/>
    </source>
</evidence>
<dbReference type="PANTHER" id="PTHR42101">
    <property type="entry name" value="CHROMOSOME 16, WHOLE GENOME SHOTGUN SEQUENCE"/>
    <property type="match status" value="1"/>
</dbReference>
<feature type="transmembrane region" description="Helical" evidence="1">
    <location>
        <begin position="159"/>
        <end position="181"/>
    </location>
</feature>
<evidence type="ECO:0008006" key="4">
    <source>
        <dbReference type="Google" id="ProtNLM"/>
    </source>
</evidence>
<dbReference type="OrthoDB" id="3177213at2759"/>